<sequence length="403" mass="45205">MAHTFQREALYEEVWSTPLSTLGPRYGLSDNGIRKICKVLNIPLPRAGHWAKLAAGHSVIQEPLPADAERTSFVSYPPEAREHVDPTDQIWLKDRLAFEEQPENRITVDLEPTHWHKAIAPLRKTLEAAVHKRRKAVEERDRAAAKRAKQVRPGVNLDHFKFSWLSGGLLGEPMPPCFQVSELTGTRALAIANAAFLAAEERGCVAVIISGKLSVSLNGATFLMAIRERQDFDVVDRNPIYPSFGQEKRYRPTDRLALVVSRSPLGDFKLAEDGGQRLEAQLNGLFCRLYRTVVLSRERKKEFLAEHERRLAGEARAEAVARARAMEAAARAAEAARREELIGEAARWHQAQQIRDYVKAVAAEHLDGKPAQHEKVRWGAWALSVADEICPLSTRLKSFNIEA</sequence>
<organism evidence="1 2">
    <name type="scientific">Variovorax paradoxus (strain EPS)</name>
    <dbReference type="NCBI Taxonomy" id="595537"/>
    <lineage>
        <taxon>Bacteria</taxon>
        <taxon>Pseudomonadati</taxon>
        <taxon>Pseudomonadota</taxon>
        <taxon>Betaproteobacteria</taxon>
        <taxon>Burkholderiales</taxon>
        <taxon>Comamonadaceae</taxon>
        <taxon>Variovorax</taxon>
    </lineage>
</organism>
<proteinExistence type="predicted"/>
<dbReference type="STRING" id="595537.Varpa_2730"/>
<protein>
    <submittedName>
        <fullName evidence="1">Uncharacterized protein</fullName>
    </submittedName>
</protein>
<accession>E6V3Q4</accession>
<dbReference type="eggNOG" id="COG3064">
    <property type="taxonomic scope" value="Bacteria"/>
</dbReference>
<dbReference type="HOGENOM" id="CLU_038913_3_0_4"/>
<dbReference type="AlphaFoldDB" id="E6V3Q4"/>
<dbReference type="Proteomes" id="UP000008917">
    <property type="component" value="Chromosome"/>
</dbReference>
<gene>
    <name evidence="1" type="ordered locus">Varpa_2730</name>
</gene>
<reference evidence="2" key="1">
    <citation type="submission" date="2010-12" db="EMBL/GenBank/DDBJ databases">
        <title>Complete sequence of Variovorax paradoxus EPS.</title>
        <authorList>
            <consortium name="US DOE Joint Genome Institute"/>
            <person name="Lucas S."/>
            <person name="Copeland A."/>
            <person name="Lapidus A."/>
            <person name="Cheng J.-F."/>
            <person name="Goodwin L."/>
            <person name="Pitluck S."/>
            <person name="Teshima H."/>
            <person name="Detter J.C."/>
            <person name="Han C."/>
            <person name="Tapia R."/>
            <person name="Land M."/>
            <person name="Hauser L."/>
            <person name="Kyrpides N."/>
            <person name="Ivanova N."/>
            <person name="Ovchinnikova G."/>
            <person name="Orwin P."/>
            <person name="Han J.-I.G."/>
            <person name="Woyke T."/>
        </authorList>
    </citation>
    <scope>NUCLEOTIDE SEQUENCE [LARGE SCALE GENOMIC DNA]</scope>
    <source>
        <strain evidence="2">EPS</strain>
    </source>
</reference>
<reference evidence="1 2" key="2">
    <citation type="journal article" date="2013" name="Genome Announc.">
        <title>Genome of the Root-Associated Plant Growth-Promoting Bacterium Variovorax paradoxus Strain EPS.</title>
        <authorList>
            <person name="Han J.I."/>
            <person name="Spain J.C."/>
            <person name="Leadbetter J.R."/>
            <person name="Ovchinnikova G."/>
            <person name="Goodwin L.A."/>
            <person name="Han C.S."/>
            <person name="Woyke T."/>
            <person name="Davenport K.W."/>
            <person name="Orwin P.M."/>
        </authorList>
    </citation>
    <scope>NUCLEOTIDE SEQUENCE [LARGE SCALE GENOMIC DNA]</scope>
    <source>
        <strain evidence="1 2">EPS</strain>
    </source>
</reference>
<evidence type="ECO:0000313" key="1">
    <source>
        <dbReference type="EMBL" id="ADU36928.1"/>
    </source>
</evidence>
<name>E6V3Q4_VARPE</name>
<evidence type="ECO:0000313" key="2">
    <source>
        <dbReference type="Proteomes" id="UP000008917"/>
    </source>
</evidence>
<dbReference type="KEGG" id="vpe:Varpa_2730"/>
<dbReference type="EMBL" id="CP002417">
    <property type="protein sequence ID" value="ADU36928.1"/>
    <property type="molecule type" value="Genomic_DNA"/>
</dbReference>
<dbReference type="OrthoDB" id="9777694at2"/>
<dbReference type="RefSeq" id="WP_013541157.1">
    <property type="nucleotide sequence ID" value="NC_014931.1"/>
</dbReference>